<evidence type="ECO:0000256" key="2">
    <source>
        <dbReference type="SAM" id="MobiDB-lite"/>
    </source>
</evidence>
<organism evidence="3 4">
    <name type="scientific">Ornithorhynchus anatinus</name>
    <name type="common">Duckbill platypus</name>
    <dbReference type="NCBI Taxonomy" id="9258"/>
    <lineage>
        <taxon>Eukaryota</taxon>
        <taxon>Metazoa</taxon>
        <taxon>Chordata</taxon>
        <taxon>Craniata</taxon>
        <taxon>Vertebrata</taxon>
        <taxon>Euteleostomi</taxon>
        <taxon>Mammalia</taxon>
        <taxon>Monotremata</taxon>
        <taxon>Ornithorhynchidae</taxon>
        <taxon>Ornithorhynchus</taxon>
    </lineage>
</organism>
<dbReference type="InParanoid" id="K7ED29"/>
<evidence type="ECO:0000313" key="4">
    <source>
        <dbReference type="Proteomes" id="UP000002279"/>
    </source>
</evidence>
<reference evidence="3" key="2">
    <citation type="submission" date="2025-09" db="UniProtKB">
        <authorList>
            <consortium name="Ensembl"/>
        </authorList>
    </citation>
    <scope>IDENTIFICATION</scope>
    <source>
        <strain evidence="3">Glennie</strain>
    </source>
</reference>
<reference evidence="3" key="1">
    <citation type="submission" date="2025-08" db="UniProtKB">
        <authorList>
            <consortium name="Ensembl"/>
        </authorList>
    </citation>
    <scope>IDENTIFICATION</scope>
    <source>
        <strain evidence="3">Glennie</strain>
    </source>
</reference>
<dbReference type="GO" id="GO:0005925">
    <property type="term" value="C:focal adhesion"/>
    <property type="evidence" value="ECO:0000318"/>
    <property type="project" value="GO_Central"/>
</dbReference>
<dbReference type="GeneTree" id="ENSGT00940000163597"/>
<evidence type="ECO:0000256" key="1">
    <source>
        <dbReference type="ARBA" id="ARBA00038349"/>
    </source>
</evidence>
<dbReference type="RefSeq" id="XP_028913183.1">
    <property type="nucleotide sequence ID" value="XM_029057350.1"/>
</dbReference>
<dbReference type="Bgee" id="ENSOANG00000030064">
    <property type="expression patterns" value="Expressed in cerebellum and 2 other cell types or tissues"/>
</dbReference>
<dbReference type="GO" id="GO:2000145">
    <property type="term" value="P:regulation of cell motility"/>
    <property type="evidence" value="ECO:0000318"/>
    <property type="project" value="GO_Central"/>
</dbReference>
<dbReference type="GeneID" id="103165112"/>
<dbReference type="eggNOG" id="ENOG502R3B9">
    <property type="taxonomic scope" value="Eukaryota"/>
</dbReference>
<dbReference type="RefSeq" id="XP_028913185.1">
    <property type="nucleotide sequence ID" value="XM_029057352.1"/>
</dbReference>
<evidence type="ECO:0000313" key="3">
    <source>
        <dbReference type="Ensembl" id="ENSOANP00000031436.2"/>
    </source>
</evidence>
<dbReference type="RefSeq" id="XP_028913186.1">
    <property type="nucleotide sequence ID" value="XM_029057353.2"/>
</dbReference>
<dbReference type="OMA" id="PWLRVRR"/>
<dbReference type="PANTHER" id="PTHR22972">
    <property type="entry name" value="SERINE/THREONINE PROTEIN KINASE"/>
    <property type="match status" value="1"/>
</dbReference>
<dbReference type="CTD" id="374872"/>
<dbReference type="InterPro" id="IPR008266">
    <property type="entry name" value="Tyr_kinase_AS"/>
</dbReference>
<dbReference type="GO" id="GO:0015629">
    <property type="term" value="C:actin cytoskeleton"/>
    <property type="evidence" value="ECO:0000318"/>
    <property type="project" value="GO_Central"/>
</dbReference>
<name>K7ED29_ORNAN</name>
<feature type="compositionally biased region" description="Pro residues" evidence="2">
    <location>
        <begin position="52"/>
        <end position="61"/>
    </location>
</feature>
<dbReference type="RefSeq" id="XP_028913178.1">
    <property type="nucleotide sequence ID" value="XM_029057345.1"/>
</dbReference>
<accession>K7ED29</accession>
<sequence>MSNPGKPSPPAADKPSPTSQPTYGNIGEIRAHLLPTKSRRLRTTERLSPEAPGSPLPPPLPQKTLSRTKSLPTKETRQCTTCAGLQPSLLKVPSRQQGSLQAPFSSQKPSESPPGQLSTQAWDLQELTFSTEDRDLGCFFSDLGSQEEVLTGLVRRQLGSLRWIEAQLESQFMGEQWLGTVDELGVDLSLLDDKPCAESGDAWYYRVSHTTQASQHILAAKVHKPDCLKPDPKPSGASGSALQGTLPPHFNVQRLCGWLAGGSRALGLWREEALAVALVAEVPSQTVADWTGVSAGLHRAQPGPLERQACLLLLQLCTALEHLHGQGLRHGDLRPQNLLLLGPTGPPALPRLLLSNFARAERLGPGGPGTFPGWEDVIQLGLLVYDLLHLDRPQELATPAPIPVRSPFSAGLSHLVPQLLHGQLSAHSTGQALQALLWGPEPLTPDPPLPSWLALRQALLGLRLAEQAVAEGPGGAGLEDWLCCRYLTRVSEDSLGLLTVKD</sequence>
<gene>
    <name evidence="3" type="primary">PEAK3</name>
</gene>
<dbReference type="AlphaFoldDB" id="K7ED29"/>
<dbReference type="PANTHER" id="PTHR22972:SF6">
    <property type="entry name" value="PROTEIN PEAK3"/>
    <property type="match status" value="1"/>
</dbReference>
<proteinExistence type="inferred from homology"/>
<dbReference type="Gene3D" id="1.10.510.10">
    <property type="entry name" value="Transferase(Phosphotransferase) domain 1"/>
    <property type="match status" value="1"/>
</dbReference>
<dbReference type="STRING" id="9258.ENSOANP00000031436"/>
<dbReference type="PROSITE" id="PS00109">
    <property type="entry name" value="PROTEIN_KINASE_TYR"/>
    <property type="match status" value="1"/>
</dbReference>
<keyword evidence="4" id="KW-1185">Reference proteome</keyword>
<dbReference type="HOGENOM" id="CLU_1357425_0_0_1"/>
<dbReference type="Ensembl" id="ENSOANT00000040683.2">
    <property type="protein sequence ID" value="ENSOANP00000031436.2"/>
    <property type="gene ID" value="ENSOANG00000030064.2"/>
</dbReference>
<dbReference type="SUPFAM" id="SSF56112">
    <property type="entry name" value="Protein kinase-like (PK-like)"/>
    <property type="match status" value="1"/>
</dbReference>
<dbReference type="Proteomes" id="UP000002279">
    <property type="component" value="Unplaced"/>
</dbReference>
<feature type="compositionally biased region" description="Polar residues" evidence="2">
    <location>
        <begin position="94"/>
        <end position="118"/>
    </location>
</feature>
<dbReference type="FunCoup" id="K7ED29">
    <property type="interactions" value="7"/>
</dbReference>
<dbReference type="InterPro" id="IPR051511">
    <property type="entry name" value="MitoQC_Scaffold_Kinases"/>
</dbReference>
<dbReference type="InterPro" id="IPR011009">
    <property type="entry name" value="Kinase-like_dom_sf"/>
</dbReference>
<feature type="compositionally biased region" description="Pro residues" evidence="2">
    <location>
        <begin position="1"/>
        <end position="12"/>
    </location>
</feature>
<feature type="region of interest" description="Disordered" evidence="2">
    <location>
        <begin position="1"/>
        <end position="118"/>
    </location>
</feature>
<comment type="similarity">
    <text evidence="1">Belongs to the protein kinase superfamily.</text>
</comment>
<protein>
    <submittedName>
        <fullName evidence="3">PEAK family member 3</fullName>
    </submittedName>
</protein>
<dbReference type="GO" id="GO:0004672">
    <property type="term" value="F:protein kinase activity"/>
    <property type="evidence" value="ECO:0000318"/>
    <property type="project" value="GO_Central"/>
</dbReference>